<dbReference type="InterPro" id="IPR019339">
    <property type="entry name" value="CIR_N_dom"/>
</dbReference>
<proteinExistence type="predicted"/>
<dbReference type="EMBL" id="DS231615">
    <property type="protein sequence ID" value="EDU41733.1"/>
    <property type="molecule type" value="Genomic_DNA"/>
</dbReference>
<dbReference type="OMA" id="KRYSAQF"/>
<feature type="compositionally biased region" description="Basic and acidic residues" evidence="2">
    <location>
        <begin position="280"/>
        <end position="303"/>
    </location>
</feature>
<feature type="compositionally biased region" description="Basic residues" evidence="2">
    <location>
        <begin position="328"/>
        <end position="362"/>
    </location>
</feature>
<dbReference type="SMART" id="SM01083">
    <property type="entry name" value="Cir_N"/>
    <property type="match status" value="1"/>
</dbReference>
<feature type="compositionally biased region" description="Basic and acidic residues" evidence="2">
    <location>
        <begin position="54"/>
        <end position="70"/>
    </location>
</feature>
<accession>B2VVI0</accession>
<dbReference type="PANTHER" id="PTHR22093:SF0">
    <property type="entry name" value="LEUKOCYTE RECEPTOR CLUSTER MEMBER 1"/>
    <property type="match status" value="1"/>
</dbReference>
<protein>
    <recommendedName>
        <fullName evidence="3">CBF1-interacting co-repressor CIR N-terminal domain-containing protein</fullName>
    </recommendedName>
</protein>
<evidence type="ECO:0000259" key="3">
    <source>
        <dbReference type="SMART" id="SM01083"/>
    </source>
</evidence>
<feature type="region of interest" description="Disordered" evidence="2">
    <location>
        <begin position="51"/>
        <end position="139"/>
    </location>
</feature>
<name>B2VVI0_PYRTR</name>
<dbReference type="eggNOG" id="ENOG502RR25">
    <property type="taxonomic scope" value="Eukaryota"/>
</dbReference>
<dbReference type="OrthoDB" id="2159131at2759"/>
<feature type="compositionally biased region" description="Basic and acidic residues" evidence="2">
    <location>
        <begin position="313"/>
        <end position="327"/>
    </location>
</feature>
<dbReference type="AlphaFoldDB" id="B2VVI0"/>
<organism evidence="4 5">
    <name type="scientific">Pyrenophora tritici-repentis (strain Pt-1C-BFP)</name>
    <name type="common">Wheat tan spot fungus</name>
    <name type="synonym">Drechslera tritici-repentis</name>
    <dbReference type="NCBI Taxonomy" id="426418"/>
    <lineage>
        <taxon>Eukaryota</taxon>
        <taxon>Fungi</taxon>
        <taxon>Dikarya</taxon>
        <taxon>Ascomycota</taxon>
        <taxon>Pezizomycotina</taxon>
        <taxon>Dothideomycetes</taxon>
        <taxon>Pleosporomycetidae</taxon>
        <taxon>Pleosporales</taxon>
        <taxon>Pleosporineae</taxon>
        <taxon>Pleosporaceae</taxon>
        <taxon>Pyrenophora</taxon>
    </lineage>
</organism>
<reference evidence="5" key="1">
    <citation type="journal article" date="2013" name="G3 (Bethesda)">
        <title>Comparative genomics of a plant-pathogenic fungus, Pyrenophora tritici-repentis, reveals transduplication and the impact of repeat elements on pathogenicity and population divergence.</title>
        <authorList>
            <person name="Manning V.A."/>
            <person name="Pandelova I."/>
            <person name="Dhillon B."/>
            <person name="Wilhelm L.J."/>
            <person name="Goodwin S.B."/>
            <person name="Berlin A.M."/>
            <person name="Figueroa M."/>
            <person name="Freitag M."/>
            <person name="Hane J.K."/>
            <person name="Henrissat B."/>
            <person name="Holman W.H."/>
            <person name="Kodira C.D."/>
            <person name="Martin J."/>
            <person name="Oliver R.P."/>
            <person name="Robbertse B."/>
            <person name="Schackwitz W."/>
            <person name="Schwartz D.C."/>
            <person name="Spatafora J.W."/>
            <person name="Turgeon B.G."/>
            <person name="Yandava C."/>
            <person name="Young S."/>
            <person name="Zhou S."/>
            <person name="Zeng Q."/>
            <person name="Grigoriev I.V."/>
            <person name="Ma L.-J."/>
            <person name="Ciuffetti L.M."/>
        </authorList>
    </citation>
    <scope>NUCLEOTIDE SEQUENCE [LARGE SCALE GENOMIC DNA]</scope>
    <source>
        <strain evidence="5">Pt-1C-BFP</strain>
    </source>
</reference>
<keyword evidence="1" id="KW-0175">Coiled coil</keyword>
<evidence type="ECO:0000256" key="1">
    <source>
        <dbReference type="SAM" id="Coils"/>
    </source>
</evidence>
<feature type="region of interest" description="Disordered" evidence="2">
    <location>
        <begin position="1"/>
        <end position="33"/>
    </location>
</feature>
<feature type="compositionally biased region" description="Basic and acidic residues" evidence="2">
    <location>
        <begin position="363"/>
        <end position="373"/>
    </location>
</feature>
<feature type="domain" description="CBF1-interacting co-repressor CIR N-terminal" evidence="3">
    <location>
        <begin position="31"/>
        <end position="67"/>
    </location>
</feature>
<feature type="compositionally biased region" description="Basic and acidic residues" evidence="2">
    <location>
        <begin position="244"/>
        <end position="254"/>
    </location>
</feature>
<evidence type="ECO:0000256" key="2">
    <source>
        <dbReference type="SAM" id="MobiDB-lite"/>
    </source>
</evidence>
<dbReference type="HOGENOM" id="CLU_047019_1_1_1"/>
<sequence length="382" mass="44773">MLAGQQASSTERPREAGHVAGKLHQRHHASSWNVYNADNIARVKADEAAAAAREQADEQRLQELDAERRAAILRGRTPPPLPEKVPKHEDGSGRVKEKHEGGREKKRRKLAGEDDTDMDIRLARTLTAPRDEDDKDTKNNNIFKLRNTASDAPLQDYAGNINLFPVDMKEAIKRERNAEAEAEKRKKEKALEDQYSMRFSNAAGKAGLDQPWYTAEQKPSQEATQDQDLTVYEGFVNKDVWGNEDPRRKEREQARISSSDPFAFMQKAQAQLKRSKQDKKRWAEERDRELRELRAAQEQEERQSRHHKRKRRDRDDTEDRARHAERPRSRHVRRSRSPSRSRDRHAHIFSHRSEKRNHRSRSRERDRGHDRERHRGRRHGEH</sequence>
<evidence type="ECO:0000313" key="5">
    <source>
        <dbReference type="Proteomes" id="UP000001471"/>
    </source>
</evidence>
<feature type="compositionally biased region" description="Basic and acidic residues" evidence="2">
    <location>
        <begin position="129"/>
        <end position="138"/>
    </location>
</feature>
<dbReference type="Proteomes" id="UP000001471">
    <property type="component" value="Unassembled WGS sequence"/>
</dbReference>
<dbReference type="InParanoid" id="B2VVI0"/>
<gene>
    <name evidence="4" type="ORF">PTRG_02295</name>
</gene>
<dbReference type="PANTHER" id="PTHR22093">
    <property type="entry name" value="LEUKOCYTE RECEPTOR CLUSTER LRC MEMBER 1"/>
    <property type="match status" value="1"/>
</dbReference>
<dbReference type="InterPro" id="IPR039875">
    <property type="entry name" value="LENG1-like"/>
</dbReference>
<feature type="region of interest" description="Disordered" evidence="2">
    <location>
        <begin position="202"/>
        <end position="382"/>
    </location>
</feature>
<feature type="compositionally biased region" description="Polar residues" evidence="2">
    <location>
        <begin position="1"/>
        <end position="10"/>
    </location>
</feature>
<feature type="compositionally biased region" description="Basic and acidic residues" evidence="2">
    <location>
        <begin position="84"/>
        <end position="103"/>
    </location>
</feature>
<evidence type="ECO:0000313" key="4">
    <source>
        <dbReference type="EMBL" id="EDU41733.1"/>
    </source>
</evidence>
<feature type="coiled-coil region" evidence="1">
    <location>
        <begin position="168"/>
        <end position="197"/>
    </location>
</feature>
<feature type="compositionally biased region" description="Polar residues" evidence="2">
    <location>
        <begin position="217"/>
        <end position="228"/>
    </location>
</feature>